<dbReference type="AlphaFoldDB" id="A0A831PSU3"/>
<comment type="caution">
    <text evidence="1">The sequence shown here is derived from an EMBL/GenBank/DDBJ whole genome shotgun (WGS) entry which is preliminary data.</text>
</comment>
<gene>
    <name evidence="1" type="ORF">ENN52_06250</name>
</gene>
<reference evidence="1" key="1">
    <citation type="journal article" date="2020" name="mSystems">
        <title>Genome- and Community-Level Interaction Insights into Carbon Utilization and Element Cycling Functions of Hydrothermarchaeota in Hydrothermal Sediment.</title>
        <authorList>
            <person name="Zhou Z."/>
            <person name="Liu Y."/>
            <person name="Xu W."/>
            <person name="Pan J."/>
            <person name="Luo Z.H."/>
            <person name="Li M."/>
        </authorList>
    </citation>
    <scope>NUCLEOTIDE SEQUENCE</scope>
    <source>
        <strain evidence="1">SpSt-1183</strain>
    </source>
</reference>
<accession>A0A831PSU3</accession>
<dbReference type="InterPro" id="IPR014287">
    <property type="entry name" value="Nase_Fe-Fe_AnfO"/>
</dbReference>
<dbReference type="EMBL" id="DSBY01000254">
    <property type="protein sequence ID" value="HDS63710.1"/>
    <property type="molecule type" value="Genomic_DNA"/>
</dbReference>
<protein>
    <submittedName>
        <fullName evidence="1">Nitrogenase</fullName>
    </submittedName>
</protein>
<dbReference type="Proteomes" id="UP000885648">
    <property type="component" value="Unassembled WGS sequence"/>
</dbReference>
<dbReference type="Pfam" id="PF09582">
    <property type="entry name" value="AnfO_nitrog"/>
    <property type="match status" value="1"/>
</dbReference>
<evidence type="ECO:0000313" key="1">
    <source>
        <dbReference type="EMBL" id="HDS63710.1"/>
    </source>
</evidence>
<sequence>MCVAEIAVMTGGDGRTIPLREPGTVIVFRKNRGVWQRDRALPFAIDEENGLAGLRRKMAELIAFLGGCRPFVAASASGAAFFELEKARCPVWEITGTPDIFLDTVWREVNVEEVPSTPPTQGAGIPTPLEMSAGKFMISIKEIQEKQPEVSSKQVLRQFILRGGFTELEIVCNHVPPWIEIDTECMGFSLNTEKTGPDEVRVRLTRTQSGRCGC</sequence>
<name>A0A831PSU3_9EURY</name>
<organism evidence="1">
    <name type="scientific">Methanofollis liminatans</name>
    <dbReference type="NCBI Taxonomy" id="2201"/>
    <lineage>
        <taxon>Archaea</taxon>
        <taxon>Methanobacteriati</taxon>
        <taxon>Methanobacteriota</taxon>
        <taxon>Stenosarchaea group</taxon>
        <taxon>Methanomicrobia</taxon>
        <taxon>Methanomicrobiales</taxon>
        <taxon>Methanomicrobiaceae</taxon>
        <taxon>Methanofollis</taxon>
    </lineage>
</organism>
<proteinExistence type="predicted"/>